<dbReference type="EMBL" id="OMOF01000490">
    <property type="protein sequence ID" value="SPF51867.1"/>
    <property type="molecule type" value="Genomic_DNA"/>
</dbReference>
<dbReference type="InterPro" id="IPR000791">
    <property type="entry name" value="Gpr1/Fun34/SatP-like"/>
</dbReference>
<dbReference type="NCBIfam" id="NF038013">
    <property type="entry name" value="AceTr_1"/>
    <property type="match status" value="1"/>
</dbReference>
<dbReference type="OrthoDB" id="9787939at2"/>
<keyword evidence="3 6" id="KW-0812">Transmembrane</keyword>
<feature type="transmembrane region" description="Helical" evidence="6">
    <location>
        <begin position="136"/>
        <end position="157"/>
    </location>
</feature>
<evidence type="ECO:0000256" key="3">
    <source>
        <dbReference type="ARBA" id="ARBA00022692"/>
    </source>
</evidence>
<dbReference type="GO" id="GO:0016020">
    <property type="term" value="C:membrane"/>
    <property type="evidence" value="ECO:0007669"/>
    <property type="project" value="UniProtKB-SubCell"/>
</dbReference>
<feature type="transmembrane region" description="Helical" evidence="6">
    <location>
        <begin position="169"/>
        <end position="187"/>
    </location>
</feature>
<name>A0A2U3LIT7_9FIRM</name>
<organism evidence="7 8">
    <name type="scientific">Candidatus Desulfosporosinus infrequens</name>
    <dbReference type="NCBI Taxonomy" id="2043169"/>
    <lineage>
        <taxon>Bacteria</taxon>
        <taxon>Bacillati</taxon>
        <taxon>Bacillota</taxon>
        <taxon>Clostridia</taxon>
        <taxon>Eubacteriales</taxon>
        <taxon>Desulfitobacteriaceae</taxon>
        <taxon>Desulfosporosinus</taxon>
    </lineage>
</organism>
<feature type="transmembrane region" description="Helical" evidence="6">
    <location>
        <begin position="76"/>
        <end position="98"/>
    </location>
</feature>
<keyword evidence="4 6" id="KW-1133">Transmembrane helix</keyword>
<proteinExistence type="inferred from homology"/>
<feature type="transmembrane region" description="Helical" evidence="6">
    <location>
        <begin position="17"/>
        <end position="37"/>
    </location>
</feature>
<dbReference type="PANTHER" id="PTHR30178">
    <property type="entry name" value="INNER MEMBRANE PROTEIN YAAH"/>
    <property type="match status" value="1"/>
</dbReference>
<evidence type="ECO:0000256" key="2">
    <source>
        <dbReference type="ARBA" id="ARBA00005587"/>
    </source>
</evidence>
<accession>A0A2U3LIT7</accession>
<dbReference type="InterPro" id="IPR047623">
    <property type="entry name" value="SatP"/>
</dbReference>
<protein>
    <submittedName>
        <fullName evidence="7">Putative membrane protein</fullName>
    </submittedName>
</protein>
<dbReference type="PANTHER" id="PTHR30178:SF3">
    <property type="entry name" value="SUCCINATE-ACETATE_PROTON SYMPORTER SATP"/>
    <property type="match status" value="1"/>
</dbReference>
<feature type="transmembrane region" description="Helical" evidence="6">
    <location>
        <begin position="44"/>
        <end position="64"/>
    </location>
</feature>
<keyword evidence="5 6" id="KW-0472">Membrane</keyword>
<feature type="transmembrane region" description="Helical" evidence="6">
    <location>
        <begin position="110"/>
        <end position="130"/>
    </location>
</feature>
<comment type="subcellular location">
    <subcellularLocation>
        <location evidence="1">Membrane</location>
        <topology evidence="1">Multi-pass membrane protein</topology>
    </subcellularLocation>
</comment>
<evidence type="ECO:0000256" key="1">
    <source>
        <dbReference type="ARBA" id="ARBA00004141"/>
    </source>
</evidence>
<reference evidence="8" key="1">
    <citation type="submission" date="2018-02" db="EMBL/GenBank/DDBJ databases">
        <authorList>
            <person name="Hausmann B."/>
        </authorList>
    </citation>
    <scope>NUCLEOTIDE SEQUENCE [LARGE SCALE GENOMIC DNA]</scope>
    <source>
        <strain evidence="8">Peat soil MAG SbF1</strain>
    </source>
</reference>
<gene>
    <name evidence="7" type="ORF">SBF1_540007</name>
</gene>
<evidence type="ECO:0000256" key="5">
    <source>
        <dbReference type="ARBA" id="ARBA00023136"/>
    </source>
</evidence>
<evidence type="ECO:0000256" key="4">
    <source>
        <dbReference type="ARBA" id="ARBA00022989"/>
    </source>
</evidence>
<evidence type="ECO:0000313" key="8">
    <source>
        <dbReference type="Proteomes" id="UP000238916"/>
    </source>
</evidence>
<dbReference type="Proteomes" id="UP000238916">
    <property type="component" value="Unassembled WGS sequence"/>
</dbReference>
<dbReference type="Pfam" id="PF01184">
    <property type="entry name" value="Gpr1_Fun34_YaaH"/>
    <property type="match status" value="1"/>
</dbReference>
<evidence type="ECO:0000313" key="7">
    <source>
        <dbReference type="EMBL" id="SPF51867.1"/>
    </source>
</evidence>
<evidence type="ECO:0000256" key="6">
    <source>
        <dbReference type="SAM" id="Phobius"/>
    </source>
</evidence>
<dbReference type="AlphaFoldDB" id="A0A2U3LIT7"/>
<sequence>MSVQEIKVNYSGADPTAFGVLGLAMICLLSSTAKLGFTDQHATGLLVVWAGILGGIVQIMAAKIDFQKGNVLGGTALGAFGFFWVGMAFSWATMNGMFGPLMKAAVDPKMLGFVFMGYLIFSVFTTLAALEVNVPFTVLFLFIDVLFFSLTAISFNLGPVPVLAELAGWSELAVSIVGFYYSAAIFYKNFYGREILPLGKPLNIIKKSAPATESDQRKRFSA</sequence>
<comment type="similarity">
    <text evidence="2">Belongs to the acetate uptake transporter (AceTr) (TC 2.A.96) family.</text>
</comment>